<name>A0ABZ2KBN7_9BACT</name>
<dbReference type="InterPro" id="IPR000878">
    <property type="entry name" value="4pyrrol_Mease"/>
</dbReference>
<evidence type="ECO:0000256" key="4">
    <source>
        <dbReference type="ARBA" id="ARBA00022603"/>
    </source>
</evidence>
<keyword evidence="5 9" id="KW-0808">Transferase</keyword>
<evidence type="ECO:0000256" key="3">
    <source>
        <dbReference type="ARBA" id="ARBA00022573"/>
    </source>
</evidence>
<protein>
    <submittedName>
        <fullName evidence="9">Precorrin-2 C(20)-methyltransferase</fullName>
        <ecNumber evidence="9">2.1.1.130</ecNumber>
    </submittedName>
</protein>
<evidence type="ECO:0000259" key="8">
    <source>
        <dbReference type="Pfam" id="PF00590"/>
    </source>
</evidence>
<dbReference type="CDD" id="cd11645">
    <property type="entry name" value="Precorrin_2_C20_MT"/>
    <property type="match status" value="1"/>
</dbReference>
<keyword evidence="6" id="KW-0949">S-adenosyl-L-methionine</keyword>
<dbReference type="Proteomes" id="UP001379533">
    <property type="component" value="Chromosome"/>
</dbReference>
<dbReference type="InterPro" id="IPR006364">
    <property type="entry name" value="CobI/CbiL/CobIJ_dom"/>
</dbReference>
<dbReference type="RefSeq" id="WP_394845584.1">
    <property type="nucleotide sequence ID" value="NZ_CP089982.1"/>
</dbReference>
<proteinExistence type="inferred from homology"/>
<dbReference type="InterPro" id="IPR035996">
    <property type="entry name" value="4pyrrol_Methylase_sf"/>
</dbReference>
<organism evidence="9 10">
    <name type="scientific">Pendulispora brunnea</name>
    <dbReference type="NCBI Taxonomy" id="2905690"/>
    <lineage>
        <taxon>Bacteria</taxon>
        <taxon>Pseudomonadati</taxon>
        <taxon>Myxococcota</taxon>
        <taxon>Myxococcia</taxon>
        <taxon>Myxococcales</taxon>
        <taxon>Sorangiineae</taxon>
        <taxon>Pendulisporaceae</taxon>
        <taxon>Pendulispora</taxon>
    </lineage>
</organism>
<evidence type="ECO:0000256" key="1">
    <source>
        <dbReference type="ARBA" id="ARBA00004953"/>
    </source>
</evidence>
<evidence type="ECO:0000256" key="7">
    <source>
        <dbReference type="PIRNR" id="PIRNR036427"/>
    </source>
</evidence>
<dbReference type="NCBIfam" id="TIGR01467">
    <property type="entry name" value="cobI_cbiL"/>
    <property type="match status" value="1"/>
</dbReference>
<dbReference type="Pfam" id="PF00590">
    <property type="entry name" value="TP_methylase"/>
    <property type="match status" value="1"/>
</dbReference>
<dbReference type="PROSITE" id="PS00839">
    <property type="entry name" value="SUMT_1"/>
    <property type="match status" value="1"/>
</dbReference>
<evidence type="ECO:0000313" key="9">
    <source>
        <dbReference type="EMBL" id="WXA94975.1"/>
    </source>
</evidence>
<dbReference type="Gene3D" id="3.30.950.10">
    <property type="entry name" value="Methyltransferase, Cobalt-precorrin-4 Transmethylase, Domain 2"/>
    <property type="match status" value="1"/>
</dbReference>
<dbReference type="InterPro" id="IPR014776">
    <property type="entry name" value="4pyrrole_Mease_sub2"/>
</dbReference>
<feature type="domain" description="Tetrapyrrole methylase" evidence="8">
    <location>
        <begin position="6"/>
        <end position="220"/>
    </location>
</feature>
<dbReference type="PANTHER" id="PTHR43467">
    <property type="entry name" value="COBALT-PRECORRIN-2 C(20)-METHYLTRANSFERASE"/>
    <property type="match status" value="1"/>
</dbReference>
<dbReference type="GO" id="GO:0032259">
    <property type="term" value="P:methylation"/>
    <property type="evidence" value="ECO:0007669"/>
    <property type="project" value="UniProtKB-KW"/>
</dbReference>
<dbReference type="PANTHER" id="PTHR43467:SF2">
    <property type="entry name" value="COBALT-PRECORRIN-2 C(20)-METHYLTRANSFERASE"/>
    <property type="match status" value="1"/>
</dbReference>
<dbReference type="SUPFAM" id="SSF53790">
    <property type="entry name" value="Tetrapyrrole methylase"/>
    <property type="match status" value="1"/>
</dbReference>
<dbReference type="EMBL" id="CP089982">
    <property type="protein sequence ID" value="WXA94975.1"/>
    <property type="molecule type" value="Genomic_DNA"/>
</dbReference>
<comment type="similarity">
    <text evidence="2 7">Belongs to the precorrin methyltransferase family.</text>
</comment>
<sequence>MTALGTLYGVGAGPGASDLLTLRAVNVLKSVDVLALPRSSDYGASVAWEIIAPALGELAELPPSQTRLRLTFPMSKDPARVRPHVESAVNAIGAHLVEGRSVAFVTEGDPSVFSTFGYVRQEAQKRWPELRVEVVPGVTSITAVASIGGVPLADGHERVAIVPATYGVDDLVDLLRRFDTVVLMKLGAEMPIILAALEQTGLTDRAFFVHKATMAEQRFEPDVRKVRDEHGGCFSMLIVKRRDRSGVLLGNEP</sequence>
<reference evidence="9 10" key="1">
    <citation type="submission" date="2021-12" db="EMBL/GenBank/DDBJ databases">
        <title>Discovery of the Pendulisporaceae a myxobacterial family with distinct sporulation behavior and unique specialized metabolism.</title>
        <authorList>
            <person name="Garcia R."/>
            <person name="Popoff A."/>
            <person name="Bader C.D."/>
            <person name="Loehr J."/>
            <person name="Walesch S."/>
            <person name="Walt C."/>
            <person name="Boldt J."/>
            <person name="Bunk B."/>
            <person name="Haeckl F.J.F.P.J."/>
            <person name="Gunesch A.P."/>
            <person name="Birkelbach J."/>
            <person name="Nuebel U."/>
            <person name="Pietschmann T."/>
            <person name="Bach T."/>
            <person name="Mueller R."/>
        </authorList>
    </citation>
    <scope>NUCLEOTIDE SEQUENCE [LARGE SCALE GENOMIC DNA]</scope>
    <source>
        <strain evidence="9 10">MSr12523</strain>
    </source>
</reference>
<evidence type="ECO:0000313" key="10">
    <source>
        <dbReference type="Proteomes" id="UP001379533"/>
    </source>
</evidence>
<accession>A0ABZ2KBN7</accession>
<dbReference type="EC" id="2.1.1.130" evidence="9"/>
<dbReference type="PIRSF" id="PIRSF036427">
    <property type="entry name" value="Precrrn-2_mtase"/>
    <property type="match status" value="1"/>
</dbReference>
<dbReference type="InterPro" id="IPR014777">
    <property type="entry name" value="4pyrrole_Mease_sub1"/>
</dbReference>
<dbReference type="InterPro" id="IPR012382">
    <property type="entry name" value="CobI/CbiL"/>
</dbReference>
<evidence type="ECO:0000256" key="6">
    <source>
        <dbReference type="ARBA" id="ARBA00022691"/>
    </source>
</evidence>
<dbReference type="InterPro" id="IPR003043">
    <property type="entry name" value="Uropor_MeTrfase_CS"/>
</dbReference>
<evidence type="ECO:0000256" key="2">
    <source>
        <dbReference type="ARBA" id="ARBA00005879"/>
    </source>
</evidence>
<evidence type="ECO:0000256" key="5">
    <source>
        <dbReference type="ARBA" id="ARBA00022679"/>
    </source>
</evidence>
<keyword evidence="3" id="KW-0169">Cobalamin biosynthesis</keyword>
<keyword evidence="10" id="KW-1185">Reference proteome</keyword>
<dbReference type="GO" id="GO:0030788">
    <property type="term" value="F:precorrin-2 C20-methyltransferase activity"/>
    <property type="evidence" value="ECO:0007669"/>
    <property type="project" value="UniProtKB-EC"/>
</dbReference>
<dbReference type="Gene3D" id="3.40.1010.10">
    <property type="entry name" value="Cobalt-precorrin-4 Transmethylase, Domain 1"/>
    <property type="match status" value="1"/>
</dbReference>
<comment type="pathway">
    <text evidence="1">Cofactor biosynthesis; adenosylcobalamin biosynthesis.</text>
</comment>
<keyword evidence="4 9" id="KW-0489">Methyltransferase</keyword>
<gene>
    <name evidence="9" type="primary">cobI</name>
    <name evidence="9" type="ORF">LZC95_52215</name>
</gene>